<reference evidence="2 3" key="1">
    <citation type="submission" date="2019-05" db="EMBL/GenBank/DDBJ databases">
        <title>Another draft genome of Portunus trituberculatus and its Hox gene families provides insights of decapod evolution.</title>
        <authorList>
            <person name="Jeong J.-H."/>
            <person name="Song I."/>
            <person name="Kim S."/>
            <person name="Choi T."/>
            <person name="Kim D."/>
            <person name="Ryu S."/>
            <person name="Kim W."/>
        </authorList>
    </citation>
    <scope>NUCLEOTIDE SEQUENCE [LARGE SCALE GENOMIC DNA]</scope>
    <source>
        <tissue evidence="2">Muscle</tissue>
    </source>
</reference>
<proteinExistence type="predicted"/>
<dbReference type="EMBL" id="VSRR010006376">
    <property type="protein sequence ID" value="MPC44645.1"/>
    <property type="molecule type" value="Genomic_DNA"/>
</dbReference>
<organism evidence="2 3">
    <name type="scientific">Portunus trituberculatus</name>
    <name type="common">Swimming crab</name>
    <name type="synonym">Neptunus trituberculatus</name>
    <dbReference type="NCBI Taxonomy" id="210409"/>
    <lineage>
        <taxon>Eukaryota</taxon>
        <taxon>Metazoa</taxon>
        <taxon>Ecdysozoa</taxon>
        <taxon>Arthropoda</taxon>
        <taxon>Crustacea</taxon>
        <taxon>Multicrustacea</taxon>
        <taxon>Malacostraca</taxon>
        <taxon>Eumalacostraca</taxon>
        <taxon>Eucarida</taxon>
        <taxon>Decapoda</taxon>
        <taxon>Pleocyemata</taxon>
        <taxon>Brachyura</taxon>
        <taxon>Eubrachyura</taxon>
        <taxon>Portunoidea</taxon>
        <taxon>Portunidae</taxon>
        <taxon>Portuninae</taxon>
        <taxon>Portunus</taxon>
    </lineage>
</organism>
<gene>
    <name evidence="2" type="ORF">E2C01_038322</name>
</gene>
<sequence>MPITTPRISKYLAVFVSRPPDTYPYRPDPQNPTPSQSPEQRLRRIRSTSRRDLILVIKARQGLGHLFNDGVAMRGGPSRAGLANGAEGPRLLPALQYLDSSRQPGSGLLVCELAEKTQRSLCAWFQATDIYTECTGVGVAACTCRDAENTPGHLRGLTREIQRADSAYESLPLLVNEMQRRALHGIPPRPCPQSHLGARTTSGTEEWRAVIRRPFPAITPLSLRYSINQAASLPPSPSPRGPCHRHASES</sequence>
<accession>A0A5B7FGI0</accession>
<evidence type="ECO:0000313" key="3">
    <source>
        <dbReference type="Proteomes" id="UP000324222"/>
    </source>
</evidence>
<feature type="region of interest" description="Disordered" evidence="1">
    <location>
        <begin position="20"/>
        <end position="44"/>
    </location>
</feature>
<feature type="region of interest" description="Disordered" evidence="1">
    <location>
        <begin position="230"/>
        <end position="250"/>
    </location>
</feature>
<name>A0A5B7FGI0_PORTR</name>
<evidence type="ECO:0000256" key="1">
    <source>
        <dbReference type="SAM" id="MobiDB-lite"/>
    </source>
</evidence>
<evidence type="ECO:0000313" key="2">
    <source>
        <dbReference type="EMBL" id="MPC44645.1"/>
    </source>
</evidence>
<protein>
    <submittedName>
        <fullName evidence="2">Uncharacterized protein</fullName>
    </submittedName>
</protein>
<dbReference type="Proteomes" id="UP000324222">
    <property type="component" value="Unassembled WGS sequence"/>
</dbReference>
<keyword evidence="3" id="KW-1185">Reference proteome</keyword>
<dbReference type="AlphaFoldDB" id="A0A5B7FGI0"/>
<comment type="caution">
    <text evidence="2">The sequence shown here is derived from an EMBL/GenBank/DDBJ whole genome shotgun (WGS) entry which is preliminary data.</text>
</comment>